<dbReference type="NCBIfam" id="NF033377">
    <property type="entry name" value="OMA_tautomer"/>
    <property type="match status" value="1"/>
</dbReference>
<keyword evidence="4" id="KW-1185">Reference proteome</keyword>
<dbReference type="EMBL" id="CP038908">
    <property type="protein sequence ID" value="QGO07501.1"/>
    <property type="molecule type" value="Genomic_DNA"/>
</dbReference>
<evidence type="ECO:0000256" key="2">
    <source>
        <dbReference type="ARBA" id="ARBA00023235"/>
    </source>
</evidence>
<dbReference type="GeneID" id="66742372"/>
<dbReference type="Gene3D" id="3.10.310.10">
    <property type="entry name" value="Diaminopimelate Epimerase, Chain A, domain 1"/>
    <property type="match status" value="2"/>
</dbReference>
<evidence type="ECO:0000313" key="3">
    <source>
        <dbReference type="EMBL" id="QGO07501.1"/>
    </source>
</evidence>
<dbReference type="PANTHER" id="PTHR43709:SF3">
    <property type="entry name" value="ISOMERASE YBHH-RELATED"/>
    <property type="match status" value="1"/>
</dbReference>
<evidence type="ECO:0000313" key="4">
    <source>
        <dbReference type="Proteomes" id="UP000422232"/>
    </source>
</evidence>
<protein>
    <submittedName>
        <fullName evidence="3">4-oxalomesaconate tautomerase</fullName>
        <ecNumber evidence="3">5.3.2.8</ecNumber>
    </submittedName>
</protein>
<comment type="similarity">
    <text evidence="1">Belongs to the PrpF family.</text>
</comment>
<accession>A0A9Q6LV45</accession>
<dbReference type="EC" id="5.3.2.8" evidence="3"/>
<dbReference type="Proteomes" id="UP000422232">
    <property type="component" value="Chromosome"/>
</dbReference>
<dbReference type="SUPFAM" id="SSF54506">
    <property type="entry name" value="Diaminopimelate epimerase-like"/>
    <property type="match status" value="2"/>
</dbReference>
<gene>
    <name evidence="3" type="primary">galD</name>
    <name evidence="3" type="ORF">Psal009_03458</name>
</gene>
<organism evidence="3 4">
    <name type="scientific">Piscirickettsia salmonis</name>
    <dbReference type="NCBI Taxonomy" id="1238"/>
    <lineage>
        <taxon>Bacteria</taxon>
        <taxon>Pseudomonadati</taxon>
        <taxon>Pseudomonadota</taxon>
        <taxon>Gammaproteobacteria</taxon>
        <taxon>Thiotrichales</taxon>
        <taxon>Piscirickettsiaceae</taxon>
        <taxon>Piscirickettsia</taxon>
    </lineage>
</organism>
<evidence type="ECO:0000256" key="1">
    <source>
        <dbReference type="ARBA" id="ARBA00007673"/>
    </source>
</evidence>
<keyword evidence="2 3" id="KW-0413">Isomerase</keyword>
<dbReference type="GO" id="GO:0016853">
    <property type="term" value="F:isomerase activity"/>
    <property type="evidence" value="ECO:0007669"/>
    <property type="project" value="UniProtKB-KW"/>
</dbReference>
<dbReference type="InterPro" id="IPR007400">
    <property type="entry name" value="PrpF-like"/>
</dbReference>
<dbReference type="RefSeq" id="WP_016210345.1">
    <property type="nucleotide sequence ID" value="NZ_CP012413.1"/>
</dbReference>
<dbReference type="AlphaFoldDB" id="A0A9Q6LV45"/>
<reference evidence="3 4" key="1">
    <citation type="submission" date="2019-04" db="EMBL/GenBank/DDBJ databases">
        <title>Complete genome sequencing of Piscirickettsia salmonis strain Psal-009.</title>
        <authorList>
            <person name="Schober I."/>
            <person name="Bunk B."/>
            <person name="Sproer C."/>
            <person name="Carril G.P."/>
            <person name="Riedel T."/>
            <person name="Flores-Herrera P.A."/>
            <person name="Nourdin-Galindo G."/>
            <person name="Marshall S.H."/>
            <person name="Overmann J."/>
        </authorList>
    </citation>
    <scope>NUCLEOTIDE SEQUENCE [LARGE SCALE GENOMIC DNA]</scope>
    <source>
        <strain evidence="3 4">Psal-009</strain>
    </source>
</reference>
<proteinExistence type="inferred from homology"/>
<dbReference type="PANTHER" id="PTHR43709">
    <property type="entry name" value="ACONITATE ISOMERASE-RELATED"/>
    <property type="match status" value="1"/>
</dbReference>
<dbReference type="InterPro" id="IPR047687">
    <property type="entry name" value="OMA_tautomer-like"/>
</dbReference>
<dbReference type="Pfam" id="PF04303">
    <property type="entry name" value="PrpF"/>
    <property type="match status" value="1"/>
</dbReference>
<name>A0A9Q6LV45_PISSA</name>
<sequence>MKTIPCILMRGGTSKGPFFLASDLPSDPQERDQVLLKIMGSPHQAQIDGIGGGSSVSSKVAIVSPSARDGIDVDYLFCQVVVGESRVDSSLNCGNMLSGVGPFAITKGLVKAQDQETTVRIYNKNTDVVVEAKVQTPNGELSFEGEATIDGVPGHSAPIELSFLDSVGAKTGKLLPTGQAVNIIDDIEVSCIDVSVPVVMMLAASLGKSGYETKQELDQDKNLIKKMEMIRQKAALLMGMGDVSHSVTPKMALLAEPHCNGHITSRYFTPTDCHPSHAVTGAICIASACLIPGSVANQVAHNIHIQDAESDIIVEHPAGTIDAVIHKEVTGKTIEIPKVSFIRTARPLFSGEVII</sequence>